<evidence type="ECO:0000313" key="5">
    <source>
        <dbReference type="EMBL" id="KAK4403592.1"/>
    </source>
</evidence>
<dbReference type="InterPro" id="IPR012418">
    <property type="entry name" value="CAP160"/>
</dbReference>
<evidence type="ECO:0000259" key="2">
    <source>
        <dbReference type="Pfam" id="PF23399"/>
    </source>
</evidence>
<feature type="compositionally biased region" description="Basic and acidic residues" evidence="1">
    <location>
        <begin position="196"/>
        <end position="209"/>
    </location>
</feature>
<dbReference type="Pfam" id="PF23402">
    <property type="entry name" value="LTI65_LTI78_NYQTKV"/>
    <property type="match status" value="1"/>
</dbReference>
<feature type="region of interest" description="Disordered" evidence="1">
    <location>
        <begin position="560"/>
        <end position="598"/>
    </location>
</feature>
<dbReference type="InterPro" id="IPR037491">
    <property type="entry name" value="LTI78/LTI65"/>
</dbReference>
<dbReference type="InterPro" id="IPR057058">
    <property type="entry name" value="LTI65_LTI78_NYQTKV"/>
</dbReference>
<name>A0AAE2BZL3_9LAMI</name>
<dbReference type="PANTHER" id="PTHR33836:SF1">
    <property type="entry name" value="LOW-TEMPERATURE-INDUCED 65 KDA PROTEIN-RELATED"/>
    <property type="match status" value="1"/>
</dbReference>
<dbReference type="Pfam" id="PF23403">
    <property type="entry name" value="LTI65_LTI78_N"/>
    <property type="match status" value="1"/>
</dbReference>
<reference evidence="5" key="2">
    <citation type="journal article" date="2024" name="Plant">
        <title>Genomic evolution and insights into agronomic trait innovations of Sesamum species.</title>
        <authorList>
            <person name="Miao H."/>
            <person name="Wang L."/>
            <person name="Qu L."/>
            <person name="Liu H."/>
            <person name="Sun Y."/>
            <person name="Le M."/>
            <person name="Wang Q."/>
            <person name="Wei S."/>
            <person name="Zheng Y."/>
            <person name="Lin W."/>
            <person name="Duan Y."/>
            <person name="Cao H."/>
            <person name="Xiong S."/>
            <person name="Wang X."/>
            <person name="Wei L."/>
            <person name="Li C."/>
            <person name="Ma Q."/>
            <person name="Ju M."/>
            <person name="Zhao R."/>
            <person name="Li G."/>
            <person name="Mu C."/>
            <person name="Tian Q."/>
            <person name="Mei H."/>
            <person name="Zhang T."/>
            <person name="Gao T."/>
            <person name="Zhang H."/>
        </authorList>
    </citation>
    <scope>NUCLEOTIDE SEQUENCE</scope>
    <source>
        <strain evidence="5">K16</strain>
    </source>
</reference>
<feature type="region of interest" description="Disordered" evidence="1">
    <location>
        <begin position="191"/>
        <end position="367"/>
    </location>
</feature>
<feature type="domain" description="LTI65/LTI78 NYQTKV repeat" evidence="3">
    <location>
        <begin position="258"/>
        <end position="315"/>
    </location>
</feature>
<dbReference type="InterPro" id="IPR056605">
    <property type="entry name" value="LTI65_LTI78_N"/>
</dbReference>
<feature type="compositionally biased region" description="Basic and acidic residues" evidence="1">
    <location>
        <begin position="245"/>
        <end position="259"/>
    </location>
</feature>
<evidence type="ECO:0000259" key="4">
    <source>
        <dbReference type="Pfam" id="PF23403"/>
    </source>
</evidence>
<dbReference type="Proteomes" id="UP001289374">
    <property type="component" value="Unassembled WGS sequence"/>
</dbReference>
<feature type="domain" description="LTI65/LTI78 PGEED repeat" evidence="2">
    <location>
        <begin position="462"/>
        <end position="491"/>
    </location>
</feature>
<comment type="caution">
    <text evidence="5">The sequence shown here is derived from an EMBL/GenBank/DDBJ whole genome shotgun (WGS) entry which is preliminary data.</text>
</comment>
<sequence length="598" mass="63923">MNVALYRIRVSLRNGHLHAPPNCKLLSPPTPSTIQNPIALPSHHLFLIVFTLIISAALCQVKHSIYTTCDHLREDSSIMEAQQHRPSHAHHPPHMVEGEGGQLLQEHHEKKSVLKKVKDKAKKIKDTIKKHGHGHEHQVDHQRGVNREQGYHEEDKQEMVDDPEVHGAPMYESSAIRSRDIPKEASINLQKPTDVPTDRFDHNVRDEGITRPSAPGQMGPEYSRQPAGEARAPENKSTILPTIREAVDTKQPNVDESKVKIGQAMGLEEDPHSTKTAHAAEIPPSNYQSKVTDPTGAGGKEADVARQFNNLNVHDASGVSKPVAGQTAGSSGPFTPPPPSPTLNQFDRDRELKEKTQYPAMSEDLPQETFTGKISSAGAAIADKAVSAENVVASKLGYDCTSGQEGQEYSSGKPASELVTGYAHKVVETLAPVYEKVAGAGTAVISKVHGSTGGDEHAEGADKGVATTDYLAEKLRPGDEDKALSEVITEAFHKKKGAGEEHPVGKVTESEEVAARLGTGAETKREGEDALAAGAESSGQSVTDRVKDAVGSWLGKSTGIQTAQDSVAGSFVSDAGSGGRGVGRGEEATTGHRRNEGS</sequence>
<feature type="domain" description="LTI65/LTI78 N-terminal" evidence="4">
    <location>
        <begin position="106"/>
        <end position="177"/>
    </location>
</feature>
<organism evidence="5 6">
    <name type="scientific">Sesamum angolense</name>
    <dbReference type="NCBI Taxonomy" id="2727404"/>
    <lineage>
        <taxon>Eukaryota</taxon>
        <taxon>Viridiplantae</taxon>
        <taxon>Streptophyta</taxon>
        <taxon>Embryophyta</taxon>
        <taxon>Tracheophyta</taxon>
        <taxon>Spermatophyta</taxon>
        <taxon>Magnoliopsida</taxon>
        <taxon>eudicotyledons</taxon>
        <taxon>Gunneridae</taxon>
        <taxon>Pentapetalae</taxon>
        <taxon>asterids</taxon>
        <taxon>lamiids</taxon>
        <taxon>Lamiales</taxon>
        <taxon>Pedaliaceae</taxon>
        <taxon>Sesamum</taxon>
    </lineage>
</organism>
<evidence type="ECO:0000313" key="6">
    <source>
        <dbReference type="Proteomes" id="UP001289374"/>
    </source>
</evidence>
<protein>
    <submittedName>
        <fullName evidence="5">Low-temperature-induced protein</fullName>
    </submittedName>
</protein>
<dbReference type="GO" id="GO:0009737">
    <property type="term" value="P:response to abscisic acid"/>
    <property type="evidence" value="ECO:0007669"/>
    <property type="project" value="InterPro"/>
</dbReference>
<dbReference type="PANTHER" id="PTHR33836">
    <property type="entry name" value="LOW-TEMPERATURE-INDUCED 65 KDA PROTEIN-RELATED"/>
    <property type="match status" value="1"/>
</dbReference>
<dbReference type="InterPro" id="IPR057059">
    <property type="entry name" value="LTI65/LTI78_PGEED"/>
</dbReference>
<feature type="region of interest" description="Disordered" evidence="1">
    <location>
        <begin position="494"/>
        <end position="544"/>
    </location>
</feature>
<keyword evidence="6" id="KW-1185">Reference proteome</keyword>
<gene>
    <name evidence="5" type="ORF">Sango_0727800</name>
</gene>
<evidence type="ECO:0000259" key="3">
    <source>
        <dbReference type="Pfam" id="PF23402"/>
    </source>
</evidence>
<dbReference type="AlphaFoldDB" id="A0AAE2BZL3"/>
<feature type="compositionally biased region" description="Basic and acidic residues" evidence="1">
    <location>
        <begin position="346"/>
        <end position="356"/>
    </location>
</feature>
<reference evidence="5" key="1">
    <citation type="submission" date="2020-06" db="EMBL/GenBank/DDBJ databases">
        <authorList>
            <person name="Li T."/>
            <person name="Hu X."/>
            <person name="Zhang T."/>
            <person name="Song X."/>
            <person name="Zhang H."/>
            <person name="Dai N."/>
            <person name="Sheng W."/>
            <person name="Hou X."/>
            <person name="Wei L."/>
        </authorList>
    </citation>
    <scope>NUCLEOTIDE SEQUENCE</scope>
    <source>
        <strain evidence="5">K16</strain>
        <tissue evidence="5">Leaf</tissue>
    </source>
</reference>
<dbReference type="EMBL" id="JACGWL010000004">
    <property type="protein sequence ID" value="KAK4403592.1"/>
    <property type="molecule type" value="Genomic_DNA"/>
</dbReference>
<feature type="compositionally biased region" description="Basic and acidic residues" evidence="1">
    <location>
        <begin position="583"/>
        <end position="598"/>
    </location>
</feature>
<accession>A0AAE2BZL3</accession>
<dbReference type="Pfam" id="PF07918">
    <property type="entry name" value="CAP160"/>
    <property type="match status" value="1"/>
</dbReference>
<evidence type="ECO:0000256" key="1">
    <source>
        <dbReference type="SAM" id="MobiDB-lite"/>
    </source>
</evidence>
<dbReference type="GO" id="GO:0006950">
    <property type="term" value="P:response to stress"/>
    <property type="evidence" value="ECO:0007669"/>
    <property type="project" value="TreeGrafter"/>
</dbReference>
<dbReference type="Pfam" id="PF23399">
    <property type="entry name" value="LTI65_PGEED"/>
    <property type="match status" value="1"/>
</dbReference>
<proteinExistence type="predicted"/>